<dbReference type="NCBIfam" id="TIGR00229">
    <property type="entry name" value="sensory_box"/>
    <property type="match status" value="2"/>
</dbReference>
<feature type="non-terminal residue" evidence="16">
    <location>
        <position position="1"/>
    </location>
</feature>
<comment type="function">
    <text evidence="2">Regulatory photoreceptor which exists in two forms that are reversibly interconvertible by light: the Pr form that absorbs maximally in the red region of the spectrum and the Pfr form that absorbs maximally in the far-red region. Photoconversion of Pr to Pfr induces an array of morphogenic responses, whereas reconversion of Pfr to Pr cancels the induction of those responses. Pfr controls the expression of a number of nuclear genes including those encoding the small subunit of ribulose-bisphosphate carboxylase, chlorophyll A/B binding protein, protochlorophyllide reductase, rRNA, etc. It also controls the expression of its own gene(s) in a negative feedback fashion.</text>
</comment>
<evidence type="ECO:0000256" key="2">
    <source>
        <dbReference type="ARBA" id="ARBA00002479"/>
    </source>
</evidence>
<dbReference type="GO" id="GO:0009584">
    <property type="term" value="P:detection of visible light"/>
    <property type="evidence" value="ECO:0007669"/>
    <property type="project" value="InterPro"/>
</dbReference>
<evidence type="ECO:0000259" key="12">
    <source>
        <dbReference type="PROSITE" id="PS50046"/>
    </source>
</evidence>
<dbReference type="InterPro" id="IPR029016">
    <property type="entry name" value="GAF-like_dom_sf"/>
</dbReference>
<reference evidence="16" key="1">
    <citation type="journal article" date="2015" name="Nat. Commun.">
        <title>Phytochrome diversity in green plants and the origin of canonical plant phytochromes.</title>
        <authorList>
            <person name="Li F.W."/>
            <person name="Melkonian M."/>
            <person name="Rothfels C.J."/>
            <person name="Villarreal J.C."/>
            <person name="Stevenson D.W."/>
            <person name="Graham S.W."/>
            <person name="Wong G.K."/>
            <person name="Pryer K.M."/>
            <person name="Mathews S."/>
        </authorList>
    </citation>
    <scope>NUCLEOTIDE SEQUENCE</scope>
    <source>
        <strain evidence="16">FFGR</strain>
    </source>
</reference>
<dbReference type="PROSITE" id="PS50109">
    <property type="entry name" value="HIS_KIN"/>
    <property type="match status" value="1"/>
</dbReference>
<dbReference type="SMART" id="SM00091">
    <property type="entry name" value="PAS"/>
    <property type="match status" value="3"/>
</dbReference>
<dbReference type="InterPro" id="IPR016132">
    <property type="entry name" value="Phyto_chromo_attachment"/>
</dbReference>
<proteinExistence type="evidence at transcript level"/>
<dbReference type="GO" id="GO:0009927">
    <property type="term" value="F:histidine phosphotransfer kinase activity"/>
    <property type="evidence" value="ECO:0007669"/>
    <property type="project" value="TreeGrafter"/>
</dbReference>
<keyword evidence="4" id="KW-0600">Photoreceptor protein</keyword>
<evidence type="ECO:0000259" key="13">
    <source>
        <dbReference type="PROSITE" id="PS50109"/>
    </source>
</evidence>
<dbReference type="InterPro" id="IPR036890">
    <property type="entry name" value="HATPase_C_sf"/>
</dbReference>
<dbReference type="Pfam" id="PF02518">
    <property type="entry name" value="HATPase_c"/>
    <property type="match status" value="1"/>
</dbReference>
<evidence type="ECO:0000259" key="14">
    <source>
        <dbReference type="PROSITE" id="PS50112"/>
    </source>
</evidence>
<evidence type="ECO:0000256" key="5">
    <source>
        <dbReference type="ARBA" id="ARBA00022553"/>
    </source>
</evidence>
<dbReference type="PROSITE" id="PS50113">
    <property type="entry name" value="PAC"/>
    <property type="match status" value="1"/>
</dbReference>
<keyword evidence="8" id="KW-0418">Kinase</keyword>
<evidence type="ECO:0000256" key="6">
    <source>
        <dbReference type="ARBA" id="ARBA00022606"/>
    </source>
</evidence>
<dbReference type="GO" id="GO:0005886">
    <property type="term" value="C:plasma membrane"/>
    <property type="evidence" value="ECO:0007669"/>
    <property type="project" value="TreeGrafter"/>
</dbReference>
<evidence type="ECO:0000313" key="16">
    <source>
        <dbReference type="EMBL" id="AKN34555.1"/>
    </source>
</evidence>
<keyword evidence="7" id="KW-0808">Transferase</keyword>
<feature type="domain" description="PAS" evidence="14">
    <location>
        <begin position="616"/>
        <end position="686"/>
    </location>
</feature>
<dbReference type="SUPFAM" id="SSF55781">
    <property type="entry name" value="GAF domain-like"/>
    <property type="match status" value="2"/>
</dbReference>
<dbReference type="CDD" id="cd00082">
    <property type="entry name" value="HisKA"/>
    <property type="match status" value="1"/>
</dbReference>
<dbReference type="InterPro" id="IPR013515">
    <property type="entry name" value="Phytochrome_cen-reg"/>
</dbReference>
<feature type="compositionally biased region" description="Acidic residues" evidence="11">
    <location>
        <begin position="1285"/>
        <end position="1296"/>
    </location>
</feature>
<keyword evidence="10" id="KW-0675">Receptor</keyword>
<name>A0A0K0NR20_9VIRI</name>
<evidence type="ECO:0000256" key="8">
    <source>
        <dbReference type="ARBA" id="ARBA00022777"/>
    </source>
</evidence>
<dbReference type="Pfam" id="PF00989">
    <property type="entry name" value="PAS"/>
    <property type="match status" value="2"/>
</dbReference>
<evidence type="ECO:0000256" key="1">
    <source>
        <dbReference type="ARBA" id="ARBA00000085"/>
    </source>
</evidence>
<dbReference type="EC" id="2.7.13.3" evidence="3"/>
<feature type="domain" description="Histidine kinase" evidence="13">
    <location>
        <begin position="924"/>
        <end position="1185"/>
    </location>
</feature>
<dbReference type="PROSITE" id="PS50112">
    <property type="entry name" value="PAS"/>
    <property type="match status" value="2"/>
</dbReference>
<feature type="domain" description="PAC" evidence="15">
    <location>
        <begin position="711"/>
        <end position="763"/>
    </location>
</feature>
<dbReference type="Gene3D" id="3.30.450.270">
    <property type="match status" value="1"/>
</dbReference>
<dbReference type="SMART" id="SM00387">
    <property type="entry name" value="HATPase_c"/>
    <property type="match status" value="1"/>
</dbReference>
<keyword evidence="6" id="KW-0716">Sensory transduction</keyword>
<dbReference type="PROSITE" id="PS50046">
    <property type="entry name" value="PHYTOCHROME_2"/>
    <property type="match status" value="1"/>
</dbReference>
<dbReference type="SUPFAM" id="SSF55874">
    <property type="entry name" value="ATPase domain of HSP90 chaperone/DNA topoisomerase II/histidine kinase"/>
    <property type="match status" value="1"/>
</dbReference>
<dbReference type="InterPro" id="IPR035965">
    <property type="entry name" value="PAS-like_dom_sf"/>
</dbReference>
<evidence type="ECO:0000256" key="3">
    <source>
        <dbReference type="ARBA" id="ARBA00012438"/>
    </source>
</evidence>
<dbReference type="GO" id="GO:0006355">
    <property type="term" value="P:regulation of DNA-templated transcription"/>
    <property type="evidence" value="ECO:0007669"/>
    <property type="project" value="InterPro"/>
</dbReference>
<protein>
    <recommendedName>
        <fullName evidence="3">histidine kinase</fullName>
        <ecNumber evidence="3">2.7.13.3</ecNumber>
    </recommendedName>
</protein>
<dbReference type="InterPro" id="IPR003018">
    <property type="entry name" value="GAF"/>
</dbReference>
<dbReference type="Pfam" id="PF01590">
    <property type="entry name" value="GAF"/>
    <property type="match status" value="1"/>
</dbReference>
<dbReference type="GO" id="GO:0009881">
    <property type="term" value="F:photoreceptor activity"/>
    <property type="evidence" value="ECO:0007669"/>
    <property type="project" value="UniProtKB-KW"/>
</dbReference>
<keyword evidence="5" id="KW-0597">Phosphoprotein</keyword>
<dbReference type="Gene3D" id="1.10.287.130">
    <property type="match status" value="1"/>
</dbReference>
<evidence type="ECO:0000256" key="11">
    <source>
        <dbReference type="SAM" id="MobiDB-lite"/>
    </source>
</evidence>
<dbReference type="InterPro" id="IPR036097">
    <property type="entry name" value="HisK_dim/P_sf"/>
</dbReference>
<dbReference type="PRINTS" id="PR00344">
    <property type="entry name" value="BCTRLSENSOR"/>
</dbReference>
<keyword evidence="9" id="KW-0157">Chromophore</keyword>
<feature type="compositionally biased region" description="Polar residues" evidence="11">
    <location>
        <begin position="1260"/>
        <end position="1279"/>
    </location>
</feature>
<feature type="non-terminal residue" evidence="16">
    <location>
        <position position="1296"/>
    </location>
</feature>
<dbReference type="InterPro" id="IPR013654">
    <property type="entry name" value="PAS_2"/>
</dbReference>
<evidence type="ECO:0000259" key="15">
    <source>
        <dbReference type="PROSITE" id="PS50113"/>
    </source>
</evidence>
<dbReference type="PANTHER" id="PTHR43047">
    <property type="entry name" value="TWO-COMPONENT HISTIDINE PROTEIN KINASE"/>
    <property type="match status" value="1"/>
</dbReference>
<dbReference type="Pfam" id="PF08446">
    <property type="entry name" value="PAS_2"/>
    <property type="match status" value="1"/>
</dbReference>
<evidence type="ECO:0000256" key="7">
    <source>
        <dbReference type="ARBA" id="ARBA00022679"/>
    </source>
</evidence>
<dbReference type="SMART" id="SM00388">
    <property type="entry name" value="HisKA"/>
    <property type="match status" value="1"/>
</dbReference>
<reference evidence="16" key="2">
    <citation type="submission" date="2015-06" db="EMBL/GenBank/DDBJ databases">
        <authorList>
            <person name="Hoefler B.C."/>
            <person name="Straight P.D."/>
        </authorList>
    </citation>
    <scope>NUCLEOTIDE SEQUENCE</scope>
    <source>
        <strain evidence="16">FFGR</strain>
    </source>
</reference>
<gene>
    <name evidence="16" type="primary">PHYX1</name>
</gene>
<dbReference type="Pfam" id="PF00360">
    <property type="entry name" value="PHY"/>
    <property type="match status" value="1"/>
</dbReference>
<dbReference type="Gene3D" id="3.30.450.20">
    <property type="entry name" value="PAS domain"/>
    <property type="match status" value="3"/>
</dbReference>
<sequence length="1296" mass="143902">MTADASKKQRWELKTLLSIRRSAAEAEGVNANQSLSNTESHGLPNARPKTAGDDRSVLGSSAKRLAKKQEAKYSRTRLKHVIRTKKFIQQHGAVLLVDTQTQEVLAVSENFHKIIHSPACNGKYTPEEIIGMRIEKIFRGQARDEIKDLLQRLTVRGWSTCQITNVDDEQVFFITAFKNKIGFVLSFERGGNRNELQDVDQANNITLQLPILQQARRAIDHLNAIGRESDIFQLCDAAAKELQVMLGYERIFIAQAAPSSYSVVIAEACSAELLPFPGKCFPTPSIPLEWSENTAVAKKQVQMRFIYDTSSPAVPILKHATLPGDAPAELTTLAGVPELQQDVLRRMGICSLLLVPIILGDKESRTVWGFIICHHYRRPWIVPCSNRAACTLVVQALQALLLGMVKQDDRQQEQLMEGLQTNLCDRLTYSVPSALVTEQPSIMDFITCDGVAYVQLNSAVVSMGTSPSDSQVIRIVTWLRERKDSADRLFSSSCVQIEPFWASESDEETVCGVVAVLISDKDALLWFRRKSREVRDWIWRKSIAGGSPVLYEQEDVTLMSQKDYSRPWTKQEISAVRGLQKMAQDVLGGNSEPMKSMILVRMNEERMKAMQDLAVVAKDLGRMMEVSNMPILGISQNFIITEWNQRLSDLTGWTKDVMLGRPLEDVLLAEDAFLAKEKVSLVLQGKPQDHVELSFRRFSEEEQREAKENGEAANPQAISDSGEIVVLMVTMTPQWDATNEVVGVSVIGQDVTEQRRMMKRWAMESKMASDGDTNDYNRVLESSNIPIWSMDAEGRILNWNAAMAKTCGVPQEDVIGKKLLGEVLAAVNGLITLDKETQISLDFSIQRLLAGHSTPAFPMNFVNLDGRRVESVINMRMLKDTFGKCREILCFMQDVAMRKVVEKAMAVRQAAEAAEDAKARQLAFLCHEIRNPLNGILGNITFMEDTSLSEEQRELVATTATCGYQLRKIVEDVLDISEIQEGKVKLECMELNLQRMVNAVVSQVGIAAAKKGLDLYSSIDPKCAPFRPLGDAPRLQQVLSNFAWNAVKFTHKGWVEIGIGLGPSYDDEPDTVALGENDVTSVAVELTVGNDEADRKYSEIEVSTLPKQNLIFRVSDSGEGIPTELKDKLFERFSTGHKTSTSQYGGTGLGLSICLKLAQLMGGEIKCDSKVGEGSTFSLHVKLPYLPRASPTAQDGETNANFRDSNGGLVSRQVTVDKTDMVTPDGTGHHRHLEISNNTYSTTTDPALASLWPGNRSFSWSNLSDGNMASESDITTGGTRTHDLVDEDEEDDDDDD</sequence>
<dbReference type="InterPro" id="IPR000700">
    <property type="entry name" value="PAS-assoc_C"/>
</dbReference>
<dbReference type="Gene3D" id="3.30.565.10">
    <property type="entry name" value="Histidine kinase-like ATPase, C-terminal domain"/>
    <property type="match status" value="1"/>
</dbReference>
<accession>A0A0K0NR20</accession>
<feature type="domain" description="Phytochrome chromophore attachment site" evidence="12">
    <location>
        <begin position="230"/>
        <end position="395"/>
    </location>
</feature>
<evidence type="ECO:0000256" key="4">
    <source>
        <dbReference type="ARBA" id="ARBA00022543"/>
    </source>
</evidence>
<dbReference type="PANTHER" id="PTHR43047:SF72">
    <property type="entry name" value="OSMOSENSING HISTIDINE PROTEIN KINASE SLN1"/>
    <property type="match status" value="1"/>
</dbReference>
<dbReference type="InterPro" id="IPR013767">
    <property type="entry name" value="PAS_fold"/>
</dbReference>
<dbReference type="InterPro" id="IPR004358">
    <property type="entry name" value="Sig_transdc_His_kin-like_C"/>
</dbReference>
<dbReference type="Gene3D" id="3.30.450.40">
    <property type="match status" value="1"/>
</dbReference>
<dbReference type="SUPFAM" id="SSF47384">
    <property type="entry name" value="Homodimeric domain of signal transducing histidine kinase"/>
    <property type="match status" value="1"/>
</dbReference>
<feature type="region of interest" description="Disordered" evidence="11">
    <location>
        <begin position="27"/>
        <end position="69"/>
    </location>
</feature>
<comment type="catalytic activity">
    <reaction evidence="1">
        <text>ATP + protein L-histidine = ADP + protein N-phospho-L-histidine.</text>
        <dbReference type="EC" id="2.7.13.3"/>
    </reaction>
</comment>
<evidence type="ECO:0000256" key="9">
    <source>
        <dbReference type="ARBA" id="ARBA00022991"/>
    </source>
</evidence>
<dbReference type="InterPro" id="IPR000014">
    <property type="entry name" value="PAS"/>
</dbReference>
<dbReference type="InterPro" id="IPR003594">
    <property type="entry name" value="HATPase_dom"/>
</dbReference>
<dbReference type="InterPro" id="IPR005467">
    <property type="entry name" value="His_kinase_dom"/>
</dbReference>
<dbReference type="CDD" id="cd00130">
    <property type="entry name" value="PAS"/>
    <property type="match status" value="2"/>
</dbReference>
<dbReference type="Pfam" id="PF00512">
    <property type="entry name" value="HisKA"/>
    <property type="match status" value="1"/>
</dbReference>
<feature type="region of interest" description="Disordered" evidence="11">
    <location>
        <begin position="1260"/>
        <end position="1296"/>
    </location>
</feature>
<dbReference type="EMBL" id="KT072043">
    <property type="protein sequence ID" value="AKN34555.1"/>
    <property type="molecule type" value="mRNA"/>
</dbReference>
<feature type="compositionally biased region" description="Polar residues" evidence="11">
    <location>
        <begin position="30"/>
        <end position="40"/>
    </location>
</feature>
<dbReference type="InterPro" id="IPR003661">
    <property type="entry name" value="HisK_dim/P_dom"/>
</dbReference>
<dbReference type="InterPro" id="IPR043150">
    <property type="entry name" value="Phytochrome_PHY_sf"/>
</dbReference>
<evidence type="ECO:0000256" key="10">
    <source>
        <dbReference type="ARBA" id="ARBA00023170"/>
    </source>
</evidence>
<dbReference type="GO" id="GO:0000155">
    <property type="term" value="F:phosphorelay sensor kinase activity"/>
    <property type="evidence" value="ECO:0007669"/>
    <property type="project" value="InterPro"/>
</dbReference>
<feature type="domain" description="PAS" evidence="14">
    <location>
        <begin position="772"/>
        <end position="824"/>
    </location>
</feature>
<feature type="region of interest" description="Disordered" evidence="11">
    <location>
        <begin position="1216"/>
        <end position="1240"/>
    </location>
</feature>
<organism evidence="16">
    <name type="scientific">Netrium digitus</name>
    <dbReference type="NCBI Taxonomy" id="43946"/>
    <lineage>
        <taxon>Eukaryota</taxon>
        <taxon>Viridiplantae</taxon>
        <taxon>Streptophyta</taxon>
        <taxon>Zygnematophyceae</taxon>
        <taxon>Zygnematophycidae</taxon>
        <taxon>Zygnematales</taxon>
        <taxon>Zygnemataceae</taxon>
        <taxon>Netrium</taxon>
    </lineage>
</organism>
<dbReference type="SUPFAM" id="SSF55785">
    <property type="entry name" value="PYP-like sensor domain (PAS domain)"/>
    <property type="match status" value="3"/>
</dbReference>